<dbReference type="PANTHER" id="PTHR42698">
    <property type="entry name" value="GTPASE ERA"/>
    <property type="match status" value="1"/>
</dbReference>
<dbReference type="InterPro" id="IPR027417">
    <property type="entry name" value="P-loop_NTPase"/>
</dbReference>
<keyword evidence="1" id="KW-0472">Membrane</keyword>
<dbReference type="Pfam" id="PF01926">
    <property type="entry name" value="MMR_HSR1"/>
    <property type="match status" value="1"/>
</dbReference>
<feature type="domain" description="G" evidence="2">
    <location>
        <begin position="49"/>
        <end position="183"/>
    </location>
</feature>
<dbReference type="InterPro" id="IPR005662">
    <property type="entry name" value="GTPase_Era-like"/>
</dbReference>
<dbReference type="RefSeq" id="WP_260994877.1">
    <property type="nucleotide sequence ID" value="NZ_JAODWD010000005.1"/>
</dbReference>
<dbReference type="InterPro" id="IPR006073">
    <property type="entry name" value="GTP-bd"/>
</dbReference>
<gene>
    <name evidence="3" type="ORF">N4S67_20595</name>
</gene>
<dbReference type="PANTHER" id="PTHR42698:SF1">
    <property type="entry name" value="GTPASE ERA, MITOCHONDRIAL"/>
    <property type="match status" value="1"/>
</dbReference>
<dbReference type="EMBL" id="JAODWD010000005">
    <property type="protein sequence ID" value="MCT7660805.1"/>
    <property type="molecule type" value="Genomic_DNA"/>
</dbReference>
<keyword evidence="4" id="KW-1185">Reference proteome</keyword>
<sequence>MTLADRLAALSSVAELGVGRLPEELLADLHALDQRAGARLRLTGEYTVVALAGATGSGKSSLFNAIAGAPLATVGIRRPTTSATQAVVFGPAGATELLDWLEIGTRQYSDASSAPGLSGLVLLDLPDHDSTELSHRAEVDRLVRLVDAFVWVLDPQKYADAALHDSYLRPLAAHRDVMVVVLNQSDRLPADDLAACVRDVDRLLAEDGLAGVSVLATSAVTPDGVVPLRDFLVSTVANHRARTARVNADLDSMASRLTPLVPPQRSGPALRDAERRLQTALAAAAGVPTVVSAVGRAYERRGLAAVGWPPLRLIPKLRPDPLRRLGIGHSAASDGNEVLRRTSLPSASAASRAAVDSAVRSLVETASTGLPAPWPRLVLEAAKSRTAAVPDALDRAVGGAELGTERSPRWWRLIEVIQWVLLAAAVAGGLWLGLLAVLAYLQIDLDPPALGPFAWPTVLLAGGLALGLALRVLIRPFVAWGAARRRRRATSELRRRVDAVGEEFVVKQVSTELSVYGQLSAAVQGLSR</sequence>
<proteinExistence type="predicted"/>
<keyword evidence="1" id="KW-1133">Transmembrane helix</keyword>
<keyword evidence="1" id="KW-0812">Transmembrane</keyword>
<name>A0ABT2MHF3_9MYCO</name>
<dbReference type="Proteomes" id="UP001206639">
    <property type="component" value="Unassembled WGS sequence"/>
</dbReference>
<evidence type="ECO:0000259" key="2">
    <source>
        <dbReference type="Pfam" id="PF01926"/>
    </source>
</evidence>
<comment type="caution">
    <text evidence="3">The sequence shown here is derived from an EMBL/GenBank/DDBJ whole genome shotgun (WGS) entry which is preliminary data.</text>
</comment>
<organism evidence="3 4">
    <name type="scientific">Mycobacterium deserti</name>
    <dbReference type="NCBI Taxonomy" id="2978347"/>
    <lineage>
        <taxon>Bacteria</taxon>
        <taxon>Bacillati</taxon>
        <taxon>Actinomycetota</taxon>
        <taxon>Actinomycetes</taxon>
        <taxon>Mycobacteriales</taxon>
        <taxon>Mycobacteriaceae</taxon>
        <taxon>Mycobacterium</taxon>
    </lineage>
</organism>
<accession>A0ABT2MHF3</accession>
<evidence type="ECO:0000313" key="3">
    <source>
        <dbReference type="EMBL" id="MCT7660805.1"/>
    </source>
</evidence>
<reference evidence="4" key="1">
    <citation type="submission" date="2023-07" db="EMBL/GenBank/DDBJ databases">
        <authorList>
            <person name="Deng Y."/>
            <person name="Zhang Y.-Q."/>
        </authorList>
    </citation>
    <scope>NUCLEOTIDE SEQUENCE [LARGE SCALE GENOMIC DNA]</scope>
    <source>
        <strain evidence="4">CPCC 205710</strain>
    </source>
</reference>
<evidence type="ECO:0000313" key="4">
    <source>
        <dbReference type="Proteomes" id="UP001206639"/>
    </source>
</evidence>
<dbReference type="SUPFAM" id="SSF52540">
    <property type="entry name" value="P-loop containing nucleoside triphosphate hydrolases"/>
    <property type="match status" value="1"/>
</dbReference>
<protein>
    <submittedName>
        <fullName evidence="3">50S ribosome-binding GTPase</fullName>
    </submittedName>
</protein>
<feature type="transmembrane region" description="Helical" evidence="1">
    <location>
        <begin position="453"/>
        <end position="478"/>
    </location>
</feature>
<evidence type="ECO:0000256" key="1">
    <source>
        <dbReference type="SAM" id="Phobius"/>
    </source>
</evidence>
<dbReference type="Gene3D" id="3.40.50.300">
    <property type="entry name" value="P-loop containing nucleotide triphosphate hydrolases"/>
    <property type="match status" value="1"/>
</dbReference>
<feature type="transmembrane region" description="Helical" evidence="1">
    <location>
        <begin position="416"/>
        <end position="441"/>
    </location>
</feature>